<dbReference type="Proteomes" id="UP000646827">
    <property type="component" value="Unassembled WGS sequence"/>
</dbReference>
<comment type="caution">
    <text evidence="1">The sequence shown here is derived from an EMBL/GenBank/DDBJ whole genome shotgun (WGS) entry which is preliminary data.</text>
</comment>
<dbReference type="AlphaFoldDB" id="A0A8H7S9D1"/>
<dbReference type="EMBL" id="JAEPRB010000053">
    <property type="protein sequence ID" value="KAG2223888.1"/>
    <property type="molecule type" value="Genomic_DNA"/>
</dbReference>
<sequence length="144" mass="16773">MLFSKFLSFFNNNNKNKNYDVVIGDGDVDAEDNGFVILPSNEQKEEEEEFVLLPEEVRLVVQEQPNCATCRKIEQLETLWSMTLEAKNDLVYAITDIYHDSITRENLGFQLQQGLYKLQDFWEQGVKGVWRCALWIRNEIAAMS</sequence>
<accession>A0A8H7S9D1</accession>
<name>A0A8H7S9D1_9FUNG</name>
<organism evidence="1 2">
    <name type="scientific">Circinella minor</name>
    <dbReference type="NCBI Taxonomy" id="1195481"/>
    <lineage>
        <taxon>Eukaryota</taxon>
        <taxon>Fungi</taxon>
        <taxon>Fungi incertae sedis</taxon>
        <taxon>Mucoromycota</taxon>
        <taxon>Mucoromycotina</taxon>
        <taxon>Mucoromycetes</taxon>
        <taxon>Mucorales</taxon>
        <taxon>Lichtheimiaceae</taxon>
        <taxon>Circinella</taxon>
    </lineage>
</organism>
<dbReference type="OrthoDB" id="10366478at2759"/>
<gene>
    <name evidence="1" type="ORF">INT45_012761</name>
</gene>
<evidence type="ECO:0000313" key="2">
    <source>
        <dbReference type="Proteomes" id="UP000646827"/>
    </source>
</evidence>
<keyword evidence="2" id="KW-1185">Reference proteome</keyword>
<reference evidence="1 2" key="1">
    <citation type="submission" date="2020-12" db="EMBL/GenBank/DDBJ databases">
        <title>Metabolic potential, ecology and presence of endohyphal bacteria is reflected in genomic diversity of Mucoromycotina.</title>
        <authorList>
            <person name="Muszewska A."/>
            <person name="Okrasinska A."/>
            <person name="Steczkiewicz K."/>
            <person name="Drgas O."/>
            <person name="Orlowska M."/>
            <person name="Perlinska-Lenart U."/>
            <person name="Aleksandrzak-Piekarczyk T."/>
            <person name="Szatraj K."/>
            <person name="Zielenkiewicz U."/>
            <person name="Pilsyk S."/>
            <person name="Malc E."/>
            <person name="Mieczkowski P."/>
            <person name="Kruszewska J.S."/>
            <person name="Biernat P."/>
            <person name="Pawlowska J."/>
        </authorList>
    </citation>
    <scope>NUCLEOTIDE SEQUENCE [LARGE SCALE GENOMIC DNA]</scope>
    <source>
        <strain evidence="1 2">CBS 142.35</strain>
    </source>
</reference>
<protein>
    <submittedName>
        <fullName evidence="1">Uncharacterized protein</fullName>
    </submittedName>
</protein>
<proteinExistence type="predicted"/>
<evidence type="ECO:0000313" key="1">
    <source>
        <dbReference type="EMBL" id="KAG2223888.1"/>
    </source>
</evidence>